<reference evidence="6" key="1">
    <citation type="journal article" date="2019" name="Int. J. Syst. Evol. Microbiol.">
        <title>The Global Catalogue of Microorganisms (GCM) 10K type strain sequencing project: providing services to taxonomists for standard genome sequencing and annotation.</title>
        <authorList>
            <consortium name="The Broad Institute Genomics Platform"/>
            <consortium name="The Broad Institute Genome Sequencing Center for Infectious Disease"/>
            <person name="Wu L."/>
            <person name="Ma J."/>
        </authorList>
    </citation>
    <scope>NUCLEOTIDE SEQUENCE [LARGE SCALE GENOMIC DNA]</scope>
    <source>
        <strain evidence="6">KCTC 42182</strain>
    </source>
</reference>
<feature type="compositionally biased region" description="Basic and acidic residues" evidence="3">
    <location>
        <begin position="1"/>
        <end position="20"/>
    </location>
</feature>
<dbReference type="Pfam" id="PF00486">
    <property type="entry name" value="Trans_reg_C"/>
    <property type="match status" value="1"/>
</dbReference>
<dbReference type="InterPro" id="IPR036388">
    <property type="entry name" value="WH-like_DNA-bd_sf"/>
</dbReference>
<evidence type="ECO:0000313" key="6">
    <source>
        <dbReference type="Proteomes" id="UP001595711"/>
    </source>
</evidence>
<dbReference type="PROSITE" id="PS51755">
    <property type="entry name" value="OMPR_PHOB"/>
    <property type="match status" value="1"/>
</dbReference>
<gene>
    <name evidence="5" type="ORF">ACFOOQ_19490</name>
</gene>
<keyword evidence="1 2" id="KW-0238">DNA-binding</keyword>
<organism evidence="5 6">
    <name type="scientific">Ferrovibrio xuzhouensis</name>
    <dbReference type="NCBI Taxonomy" id="1576914"/>
    <lineage>
        <taxon>Bacteria</taxon>
        <taxon>Pseudomonadati</taxon>
        <taxon>Pseudomonadota</taxon>
        <taxon>Alphaproteobacteria</taxon>
        <taxon>Rhodospirillales</taxon>
        <taxon>Rhodospirillaceae</taxon>
        <taxon>Ferrovibrio</taxon>
    </lineage>
</organism>
<dbReference type="SMART" id="SM00862">
    <property type="entry name" value="Trans_reg_C"/>
    <property type="match status" value="1"/>
</dbReference>
<dbReference type="RefSeq" id="WP_379729336.1">
    <property type="nucleotide sequence ID" value="NZ_JBHRYJ010000005.1"/>
</dbReference>
<name>A0ABV7VJR0_9PROT</name>
<accession>A0ABV7VJR0</accession>
<sequence>MPHEVEAQEQHAHGPSDEGFSRIPGISPDTLSLVGLEQAIARLLAVHRSLRKGSPAHEADDGAGTAAAAAASGFCFGRYQVFPQARLVLRDGQPVEIGNRAFDILVALLRSPGTIVSKDEIVKSVWPTTHVVEGNLRFQMSELRKALSDDRDVIKTIPGRGYILLVK</sequence>
<feature type="DNA-binding region" description="OmpR/PhoB-type" evidence="2">
    <location>
        <begin position="71"/>
        <end position="166"/>
    </location>
</feature>
<protein>
    <submittedName>
        <fullName evidence="5">Transcriptional regulator</fullName>
    </submittedName>
</protein>
<comment type="caution">
    <text evidence="5">The sequence shown here is derived from an EMBL/GenBank/DDBJ whole genome shotgun (WGS) entry which is preliminary data.</text>
</comment>
<dbReference type="Gene3D" id="1.10.10.10">
    <property type="entry name" value="Winged helix-like DNA-binding domain superfamily/Winged helix DNA-binding domain"/>
    <property type="match status" value="1"/>
</dbReference>
<feature type="domain" description="OmpR/PhoB-type" evidence="4">
    <location>
        <begin position="71"/>
        <end position="166"/>
    </location>
</feature>
<evidence type="ECO:0000259" key="4">
    <source>
        <dbReference type="PROSITE" id="PS51755"/>
    </source>
</evidence>
<dbReference type="SUPFAM" id="SSF46894">
    <property type="entry name" value="C-terminal effector domain of the bipartite response regulators"/>
    <property type="match status" value="1"/>
</dbReference>
<dbReference type="Proteomes" id="UP001595711">
    <property type="component" value="Unassembled WGS sequence"/>
</dbReference>
<dbReference type="EMBL" id="JBHRYJ010000005">
    <property type="protein sequence ID" value="MFC3677745.1"/>
    <property type="molecule type" value="Genomic_DNA"/>
</dbReference>
<evidence type="ECO:0000256" key="1">
    <source>
        <dbReference type="ARBA" id="ARBA00023125"/>
    </source>
</evidence>
<dbReference type="InterPro" id="IPR016032">
    <property type="entry name" value="Sig_transdc_resp-reg_C-effctor"/>
</dbReference>
<dbReference type="InterPro" id="IPR001867">
    <property type="entry name" value="OmpR/PhoB-type_DNA-bd"/>
</dbReference>
<evidence type="ECO:0000256" key="3">
    <source>
        <dbReference type="SAM" id="MobiDB-lite"/>
    </source>
</evidence>
<evidence type="ECO:0000256" key="2">
    <source>
        <dbReference type="PROSITE-ProRule" id="PRU01091"/>
    </source>
</evidence>
<proteinExistence type="predicted"/>
<feature type="region of interest" description="Disordered" evidence="3">
    <location>
        <begin position="1"/>
        <end position="23"/>
    </location>
</feature>
<dbReference type="CDD" id="cd00383">
    <property type="entry name" value="trans_reg_C"/>
    <property type="match status" value="1"/>
</dbReference>
<keyword evidence="6" id="KW-1185">Reference proteome</keyword>
<evidence type="ECO:0000313" key="5">
    <source>
        <dbReference type="EMBL" id="MFC3677745.1"/>
    </source>
</evidence>